<evidence type="ECO:0000313" key="1">
    <source>
        <dbReference type="EMBL" id="KAJ3540209.1"/>
    </source>
</evidence>
<sequence length="380" mass="42611">MASLAILLIHCALGGLAAPHSSQRPWLAPPSSKSPMEYDYFVSIAVISSAKLLITNSQHYGPVVDVRETQLIRENDRKFVNSHWVAHWITTKTDLDLLVVSHVSLRSKGDDPEGSNLYGGSVYELDSGFFSDYFAVGETALFDSDVLDIQFKDKYRWFANSPDSFSSITTIGNWDDHAWNITFEPRGPNLYDGGSAAFFWGTDYNREWAAPNALTTGTVTINGSTYEIDPARSTSWYDRQWGVGIATSGWYWFPIQLVDGTRICVWAVNPVGDYHKVFGTVLKTDGSHEVVTVLPDLQPKNSWVSKDTNITYYESFTLSFPEKKGRLEVSVPYGKERQHGEFGAEDRNVALYEAYAQVDGLWEGKQVSGWTVSEQKPFYG</sequence>
<accession>A0ACC1SI50</accession>
<dbReference type="Proteomes" id="UP001148629">
    <property type="component" value="Unassembled WGS sequence"/>
</dbReference>
<name>A0ACC1SI50_9HYPO</name>
<organism evidence="1 2">
    <name type="scientific">Fusarium decemcellulare</name>
    <dbReference type="NCBI Taxonomy" id="57161"/>
    <lineage>
        <taxon>Eukaryota</taxon>
        <taxon>Fungi</taxon>
        <taxon>Dikarya</taxon>
        <taxon>Ascomycota</taxon>
        <taxon>Pezizomycotina</taxon>
        <taxon>Sordariomycetes</taxon>
        <taxon>Hypocreomycetidae</taxon>
        <taxon>Hypocreales</taxon>
        <taxon>Nectriaceae</taxon>
        <taxon>Fusarium</taxon>
        <taxon>Fusarium decemcellulare species complex</taxon>
    </lineage>
</organism>
<evidence type="ECO:0000313" key="2">
    <source>
        <dbReference type="Proteomes" id="UP001148629"/>
    </source>
</evidence>
<protein>
    <submittedName>
        <fullName evidence="1">Uncharacterized protein</fullName>
    </submittedName>
</protein>
<gene>
    <name evidence="1" type="ORF">NM208_g5161</name>
</gene>
<dbReference type="EMBL" id="JANRMS010000419">
    <property type="protein sequence ID" value="KAJ3540209.1"/>
    <property type="molecule type" value="Genomic_DNA"/>
</dbReference>
<proteinExistence type="predicted"/>
<comment type="caution">
    <text evidence="1">The sequence shown here is derived from an EMBL/GenBank/DDBJ whole genome shotgun (WGS) entry which is preliminary data.</text>
</comment>
<reference evidence="1" key="1">
    <citation type="submission" date="2022-08" db="EMBL/GenBank/DDBJ databases">
        <title>Genome Sequence of Fusarium decemcellulare.</title>
        <authorList>
            <person name="Buettner E."/>
        </authorList>
    </citation>
    <scope>NUCLEOTIDE SEQUENCE</scope>
    <source>
        <strain evidence="1">Babe19</strain>
    </source>
</reference>
<keyword evidence="2" id="KW-1185">Reference proteome</keyword>